<gene>
    <name evidence="2" type="ORF">JFL75_18490</name>
</gene>
<dbReference type="EMBL" id="CP067089">
    <property type="protein sequence ID" value="QQO08895.1"/>
    <property type="molecule type" value="Genomic_DNA"/>
</dbReference>
<evidence type="ECO:0000313" key="3">
    <source>
        <dbReference type="Proteomes" id="UP000595917"/>
    </source>
</evidence>
<evidence type="ECO:0000259" key="1">
    <source>
        <dbReference type="Pfam" id="PF13643"/>
    </source>
</evidence>
<evidence type="ECO:0000313" key="2">
    <source>
        <dbReference type="EMBL" id="QQO08895.1"/>
    </source>
</evidence>
<sequence length="197" mass="21625">MSKYVFPKKSLDAFSCPHCGAYAQQMWNPWTDSARLGPLSGDAAEISVSQCMYCSNIGIWINDRMCYPDTGCGLVPAAGMPGEVLSLYHEAAAVAGKSPRSAAALLRLAVQHLCRDLGAVGYTMDEDIQHLVIRGLPEKIERLFSKVKVTGNGAVFPGQIADDDRETVEILFSLVNLMVEYMIHGPGEVDRIYRQLR</sequence>
<proteinExistence type="predicted"/>
<dbReference type="Proteomes" id="UP000595917">
    <property type="component" value="Chromosome"/>
</dbReference>
<name>A0A7T7XM38_9SPIR</name>
<accession>A0A7T7XM38</accession>
<dbReference type="RefSeq" id="WP_215626201.1">
    <property type="nucleotide sequence ID" value="NZ_CP067089.2"/>
</dbReference>
<keyword evidence="3" id="KW-1185">Reference proteome</keyword>
<feature type="domain" description="DUF4145" evidence="1">
    <location>
        <begin position="90"/>
        <end position="167"/>
    </location>
</feature>
<organism evidence="2 3">
    <name type="scientific">Breznakiella homolactica</name>
    <dbReference type="NCBI Taxonomy" id="2798577"/>
    <lineage>
        <taxon>Bacteria</taxon>
        <taxon>Pseudomonadati</taxon>
        <taxon>Spirochaetota</taxon>
        <taxon>Spirochaetia</taxon>
        <taxon>Spirochaetales</taxon>
        <taxon>Breznakiellaceae</taxon>
        <taxon>Breznakiella</taxon>
    </lineage>
</organism>
<dbReference type="AlphaFoldDB" id="A0A7T7XM38"/>
<dbReference type="Pfam" id="PF13643">
    <property type="entry name" value="DUF4145"/>
    <property type="match status" value="1"/>
</dbReference>
<dbReference type="KEGG" id="bhc:JFL75_18490"/>
<dbReference type="InterPro" id="IPR025285">
    <property type="entry name" value="DUF4145"/>
</dbReference>
<reference evidence="2" key="1">
    <citation type="submission" date="2021-01" db="EMBL/GenBank/DDBJ databases">
        <title>Description of Breznakiella homolactica.</title>
        <authorList>
            <person name="Song Y."/>
            <person name="Brune A."/>
        </authorList>
    </citation>
    <scope>NUCLEOTIDE SEQUENCE</scope>
    <source>
        <strain evidence="2">RmG30</strain>
    </source>
</reference>
<protein>
    <submittedName>
        <fullName evidence="2">DUF4145 domain-containing protein</fullName>
    </submittedName>
</protein>